<sequence>MNYYVSVHGSDCNPGTEQEPFATLAKARDGVRSINGLMTKDIVVYIRGGIYYLDSEFVLDERDSGSNGFNVQYRNYPGETPILYGGQRITNWEHIKFSVYKAKVDRNWSFQSLIEHDEWGIRHASSALTGPGQWHLDTQEGELFYWPRSADISNAVIAAPTMTDMFRLVGSSPSAPVKNIQVIGLQLQLTDTIQQFDYVDSIDFVNGNAEREETKHGLIYMENAESIKVVNCKLLNAGVCGIWLNKHAQHNEIYGNWIEGSGLNGVYLTGWSFDRGPFLSAEDAYVNKFNIVSNNFIFDSGKFELTRGSGIQLHQSGDNEISHNRILRAPRYGISMKGDRYGVLENHGSIYGISVTRDNRYDFLYTRNNRILFNDISNVMTNSEDGAGIESWGVGTGNVYDHNCVHDFVNLNHWRNWFGGIYLDDCSDYMTVTNNIVYGIHGGHAFGIMEKGIENRVINNIIANNGLTWAIWMQEFAEVSYGLKLGCNILYNNNTTAIYGFEHLPEGFAGNPVYTSVYDGELPERIAGFDHNLIYEPIGSTDVLMGDKSTVYLSYENWKAAYGHDAHTVLGKDPLFVDAENGDFRLRPDSPALALGFTPIDQSLIGLKSDFPWEPIQTTPVSALIEANGIRNLPRLHQAAKEVTL</sequence>
<protein>
    <submittedName>
        <fullName evidence="2">Right-handed parallel beta-helix repeat-containing protein</fullName>
    </submittedName>
</protein>
<keyword evidence="3" id="KW-1185">Reference proteome</keyword>
<dbReference type="InterPro" id="IPR039448">
    <property type="entry name" value="Beta_helix"/>
</dbReference>
<accession>A0ABS5C9A6</accession>
<reference evidence="2 3" key="1">
    <citation type="submission" date="2021-04" db="EMBL/GenBank/DDBJ databases">
        <title>Paenibacillus sp. DLE-14 whole genome sequence.</title>
        <authorList>
            <person name="Ham Y.J."/>
        </authorList>
    </citation>
    <scope>NUCLEOTIDE SEQUENCE [LARGE SCALE GENOMIC DNA]</scope>
    <source>
        <strain evidence="2 3">DLE-14</strain>
    </source>
</reference>
<dbReference type="InterPro" id="IPR011050">
    <property type="entry name" value="Pectin_lyase_fold/virulence"/>
</dbReference>
<proteinExistence type="predicted"/>
<evidence type="ECO:0000313" key="2">
    <source>
        <dbReference type="EMBL" id="MBP3962571.1"/>
    </source>
</evidence>
<dbReference type="Gene3D" id="2.160.20.10">
    <property type="entry name" value="Single-stranded right-handed beta-helix, Pectin lyase-like"/>
    <property type="match status" value="3"/>
</dbReference>
<gene>
    <name evidence="2" type="ORF">I8J30_07610</name>
</gene>
<dbReference type="PANTHER" id="PTHR36453">
    <property type="entry name" value="SECRETED PROTEIN-RELATED"/>
    <property type="match status" value="1"/>
</dbReference>
<dbReference type="SMART" id="SM00710">
    <property type="entry name" value="PbH1"/>
    <property type="match status" value="7"/>
</dbReference>
<comment type="caution">
    <text evidence="2">The sequence shown here is derived from an EMBL/GenBank/DDBJ whole genome shotgun (WGS) entry which is preliminary data.</text>
</comment>
<dbReference type="InterPro" id="IPR006626">
    <property type="entry name" value="PbH1"/>
</dbReference>
<dbReference type="RefSeq" id="WP_210656872.1">
    <property type="nucleotide sequence ID" value="NZ_JAGKSP010000002.1"/>
</dbReference>
<feature type="domain" description="Right handed beta helix" evidence="1">
    <location>
        <begin position="219"/>
        <end position="401"/>
    </location>
</feature>
<name>A0ABS5C9A6_9BACL</name>
<dbReference type="EMBL" id="JAGKSP010000002">
    <property type="protein sequence ID" value="MBP3962571.1"/>
    <property type="molecule type" value="Genomic_DNA"/>
</dbReference>
<organism evidence="2 3">
    <name type="scientific">Paenibacillus lignilyticus</name>
    <dbReference type="NCBI Taxonomy" id="1172615"/>
    <lineage>
        <taxon>Bacteria</taxon>
        <taxon>Bacillati</taxon>
        <taxon>Bacillota</taxon>
        <taxon>Bacilli</taxon>
        <taxon>Bacillales</taxon>
        <taxon>Paenibacillaceae</taxon>
        <taxon>Paenibacillus</taxon>
    </lineage>
</organism>
<dbReference type="PANTHER" id="PTHR36453:SF1">
    <property type="entry name" value="RIGHT HANDED BETA HELIX DOMAIN-CONTAINING PROTEIN"/>
    <property type="match status" value="1"/>
</dbReference>
<dbReference type="SUPFAM" id="SSF51126">
    <property type="entry name" value="Pectin lyase-like"/>
    <property type="match status" value="1"/>
</dbReference>
<evidence type="ECO:0000259" key="1">
    <source>
        <dbReference type="Pfam" id="PF13229"/>
    </source>
</evidence>
<evidence type="ECO:0000313" key="3">
    <source>
        <dbReference type="Proteomes" id="UP000673394"/>
    </source>
</evidence>
<dbReference type="Pfam" id="PF13229">
    <property type="entry name" value="Beta_helix"/>
    <property type="match status" value="1"/>
</dbReference>
<dbReference type="InterPro" id="IPR012334">
    <property type="entry name" value="Pectin_lyas_fold"/>
</dbReference>
<dbReference type="Proteomes" id="UP000673394">
    <property type="component" value="Unassembled WGS sequence"/>
</dbReference>